<protein>
    <recommendedName>
        <fullName evidence="1">TY-Chap central domain-containing protein</fullName>
    </recommendedName>
</protein>
<dbReference type="EMBL" id="CP002786">
    <property type="protein sequence ID" value="AEF41272.1"/>
    <property type="molecule type" value="Genomic_DNA"/>
</dbReference>
<dbReference type="KEGG" id="asd:AS9A_2825"/>
<sequence length="137" mass="15639">MSHERLRRQVEAILDSNGMSWVAHESGYSLRFASAIVHVLVTEWGRQTVIQIRSDVLRDVAAEPSVVVDEVNELNCETTFGRWAYYRNDRLIVLEYDLLADHLQEAELMVALVRLARWADSKDDALAEKLGGKRAIE</sequence>
<gene>
    <name evidence="2" type="ordered locus">AS9A_2825</name>
</gene>
<organism evidence="2 3">
    <name type="scientific">Hoyosella subflava (strain DSM 45089 / JCM 17490 / NBRC 109087 / DQS3-9A1)</name>
    <name type="common">Amycolicicoccus subflavus</name>
    <dbReference type="NCBI Taxonomy" id="443218"/>
    <lineage>
        <taxon>Bacteria</taxon>
        <taxon>Bacillati</taxon>
        <taxon>Actinomycetota</taxon>
        <taxon>Actinomycetes</taxon>
        <taxon>Mycobacteriales</taxon>
        <taxon>Hoyosellaceae</taxon>
        <taxon>Hoyosella</taxon>
    </lineage>
</organism>
<feature type="domain" description="TY-Chap central" evidence="1">
    <location>
        <begin position="6"/>
        <end position="136"/>
    </location>
</feature>
<keyword evidence="3" id="KW-1185">Reference proteome</keyword>
<evidence type="ECO:0000313" key="2">
    <source>
        <dbReference type="EMBL" id="AEF41272.1"/>
    </source>
</evidence>
<dbReference type="AlphaFoldDB" id="F6EJ40"/>
<name>F6EJ40_HOYSD</name>
<dbReference type="eggNOG" id="ENOG50322W9">
    <property type="taxonomic scope" value="Bacteria"/>
</dbReference>
<reference evidence="2 3" key="1">
    <citation type="journal article" date="2011" name="J. Bacteriol.">
        <title>Complete genome sequence of Amycolicicoccus subflavus DQS3-9A1T, an actinomycete isolated from crude oil-polluted soil.</title>
        <authorList>
            <person name="Cai M."/>
            <person name="Chen W.M."/>
            <person name="Nie Y."/>
            <person name="Chi C.Q."/>
            <person name="Wang Y.N."/>
            <person name="Tang Y.Q."/>
            <person name="Li G.Y."/>
            <person name="Wu X.L."/>
        </authorList>
    </citation>
    <scope>NUCLEOTIDE SEQUENCE [LARGE SCALE GENOMIC DNA]</scope>
    <source>
        <strain evidence="3">DSM 45089 / DQS3-9A1</strain>
    </source>
</reference>
<dbReference type="RefSeq" id="WP_013807621.1">
    <property type="nucleotide sequence ID" value="NC_015564.1"/>
</dbReference>
<evidence type="ECO:0000259" key="1">
    <source>
        <dbReference type="Pfam" id="PF22551"/>
    </source>
</evidence>
<dbReference type="Pfam" id="PF22551">
    <property type="entry name" value="TY-Chap1"/>
    <property type="match status" value="1"/>
</dbReference>
<dbReference type="OrthoDB" id="4730796at2"/>
<dbReference type="HOGENOM" id="CLU_1861021_0_0_11"/>
<dbReference type="SUPFAM" id="SSF69635">
    <property type="entry name" value="Type III secretory system chaperone-like"/>
    <property type="match status" value="1"/>
</dbReference>
<dbReference type="Gene3D" id="3.30.1460.10">
    <property type="match status" value="1"/>
</dbReference>
<evidence type="ECO:0000313" key="3">
    <source>
        <dbReference type="Proteomes" id="UP000009235"/>
    </source>
</evidence>
<accession>F6EJ40</accession>
<proteinExistence type="predicted"/>
<dbReference type="InterPro" id="IPR054343">
    <property type="entry name" value="TY-Chap_M"/>
</dbReference>
<dbReference type="STRING" id="443218.AS9A_2825"/>
<dbReference type="Proteomes" id="UP000009235">
    <property type="component" value="Chromosome"/>
</dbReference>